<dbReference type="Gene3D" id="1.20.1250.20">
    <property type="entry name" value="MFS general substrate transporter like domains"/>
    <property type="match status" value="1"/>
</dbReference>
<keyword evidence="2" id="KW-0472">Membrane</keyword>
<feature type="transmembrane region" description="Helical" evidence="2">
    <location>
        <begin position="592"/>
        <end position="616"/>
    </location>
</feature>
<dbReference type="AlphaFoldDB" id="A0AAV7JAM8"/>
<gene>
    <name evidence="3" type="ORF">LOD99_13029</name>
</gene>
<feature type="transmembrane region" description="Helical" evidence="2">
    <location>
        <begin position="509"/>
        <end position="530"/>
    </location>
</feature>
<feature type="transmembrane region" description="Helical" evidence="2">
    <location>
        <begin position="181"/>
        <end position="205"/>
    </location>
</feature>
<feature type="transmembrane region" description="Helical" evidence="2">
    <location>
        <begin position="217"/>
        <end position="239"/>
    </location>
</feature>
<feature type="transmembrane region" description="Helical" evidence="2">
    <location>
        <begin position="329"/>
        <end position="351"/>
    </location>
</feature>
<keyword evidence="4" id="KW-1185">Reference proteome</keyword>
<evidence type="ECO:0000313" key="4">
    <source>
        <dbReference type="Proteomes" id="UP001165289"/>
    </source>
</evidence>
<keyword evidence="2" id="KW-0812">Transmembrane</keyword>
<keyword evidence="1" id="KW-0653">Protein transport</keyword>
<organism evidence="3 4">
    <name type="scientific">Oopsacas minuta</name>
    <dbReference type="NCBI Taxonomy" id="111878"/>
    <lineage>
        <taxon>Eukaryota</taxon>
        <taxon>Metazoa</taxon>
        <taxon>Porifera</taxon>
        <taxon>Hexactinellida</taxon>
        <taxon>Hexasterophora</taxon>
        <taxon>Lyssacinosida</taxon>
        <taxon>Leucopsacidae</taxon>
        <taxon>Oopsacas</taxon>
    </lineage>
</organism>
<proteinExistence type="predicted"/>
<name>A0AAV7JAM8_9METZ</name>
<feature type="transmembrane region" description="Helical" evidence="2">
    <location>
        <begin position="393"/>
        <end position="413"/>
    </location>
</feature>
<evidence type="ECO:0000313" key="3">
    <source>
        <dbReference type="EMBL" id="KAI6645766.1"/>
    </source>
</evidence>
<feature type="transmembrane region" description="Helical" evidence="2">
    <location>
        <begin position="105"/>
        <end position="127"/>
    </location>
</feature>
<comment type="caution">
    <text evidence="3">The sequence shown here is derived from an EMBL/GenBank/DDBJ whole genome shotgun (WGS) entry which is preliminary data.</text>
</comment>
<feature type="transmembrane region" description="Helical" evidence="2">
    <location>
        <begin position="52"/>
        <end position="69"/>
    </location>
</feature>
<dbReference type="GO" id="GO:0015833">
    <property type="term" value="P:peptide transport"/>
    <property type="evidence" value="ECO:0007669"/>
    <property type="project" value="UniProtKB-KW"/>
</dbReference>
<dbReference type="Proteomes" id="UP001165289">
    <property type="component" value="Unassembled WGS sequence"/>
</dbReference>
<dbReference type="EMBL" id="JAKMXF010000365">
    <property type="protein sequence ID" value="KAI6645766.1"/>
    <property type="molecule type" value="Genomic_DNA"/>
</dbReference>
<sequence>MAEISQAATPMNTTYGSIIASYDNIEDVVDPPDEGNIPIFIFIGPKLKIKRILKLYYFVFIFMIFRIYYQNGGILMTTIMKTSFFPNGSDESKNSGDPFVFDHPYINYLFESFQFAIPGMLSIVFAFTADYYRFQRANLINYSLGISCFSAFVIAICGYILQPDGYVNPDIEEKFILHKVLGILGLISFCIGLAIYLPASLAYGLDILKGTNWKVIYLYFPLMYFSNNVSSLCSYLRYLDTPDNYLLYNCCVNFVFVLLAWILFIIGRSCKFMSDSEQTIAVGITTGKSIKIICYALRERIFNFKSPEGHWFIQLASEKYYGKFPHQQVQIVSSFLRINFLLLILFVTFIASQMLETGFPNQGYMLSTLYFTDISLQNVYCNKSQEEVYINNISFINYISVIIATPLIEYFFWNVSFYVDINRERNVTGIRKCIKTIENIVRDYFHPIDPILKKMFWGLLCGFSCILCALFLEVARISTIRNNSQHINCSMYNFNHTYKISTISVFSQVPQYCFGGILEVLIFIGIQQFLYFQSYTTFKGCFNSFFLSLYYFYLCFGMIISNTVYTGLDLICTNSKCSLCLIYSDSCSQEDFEYASIVWGVFIVLYVIIIVIFGIFSHYRYYNYKKHNIVGVDYYDHIADPNLIEG</sequence>
<feature type="transmembrane region" description="Helical" evidence="2">
    <location>
        <begin position="139"/>
        <end position="161"/>
    </location>
</feature>
<keyword evidence="2" id="KW-1133">Transmembrane helix</keyword>
<feature type="transmembrane region" description="Helical" evidence="2">
    <location>
        <begin position="455"/>
        <end position="475"/>
    </location>
</feature>
<feature type="transmembrane region" description="Helical" evidence="2">
    <location>
        <begin position="245"/>
        <end position="266"/>
    </location>
</feature>
<evidence type="ECO:0000256" key="1">
    <source>
        <dbReference type="ARBA" id="ARBA00022856"/>
    </source>
</evidence>
<accession>A0AAV7JAM8</accession>
<reference evidence="3 4" key="1">
    <citation type="journal article" date="2023" name="BMC Biol.">
        <title>The compact genome of the sponge Oopsacas minuta (Hexactinellida) is lacking key metazoan core genes.</title>
        <authorList>
            <person name="Santini S."/>
            <person name="Schenkelaars Q."/>
            <person name="Jourda C."/>
            <person name="Duchesne M."/>
            <person name="Belahbib H."/>
            <person name="Rocher C."/>
            <person name="Selva M."/>
            <person name="Riesgo A."/>
            <person name="Vervoort M."/>
            <person name="Leys S.P."/>
            <person name="Kodjabachian L."/>
            <person name="Le Bivic A."/>
            <person name="Borchiellini C."/>
            <person name="Claverie J.M."/>
            <person name="Renard E."/>
        </authorList>
    </citation>
    <scope>NUCLEOTIDE SEQUENCE [LARGE SCALE GENOMIC DNA]</scope>
    <source>
        <strain evidence="3">SPO-2</strain>
    </source>
</reference>
<feature type="transmembrane region" description="Helical" evidence="2">
    <location>
        <begin position="550"/>
        <end position="571"/>
    </location>
</feature>
<keyword evidence="1" id="KW-0813">Transport</keyword>
<dbReference type="InterPro" id="IPR036259">
    <property type="entry name" value="MFS_trans_sf"/>
</dbReference>
<dbReference type="PANTHER" id="PTHR11654">
    <property type="entry name" value="OLIGOPEPTIDE TRANSPORTER-RELATED"/>
    <property type="match status" value="1"/>
</dbReference>
<evidence type="ECO:0000256" key="2">
    <source>
        <dbReference type="SAM" id="Phobius"/>
    </source>
</evidence>
<protein>
    <submittedName>
        <fullName evidence="3">Uncharacterized protein</fullName>
    </submittedName>
</protein>
<keyword evidence="1" id="KW-0571">Peptide transport</keyword>